<dbReference type="AlphaFoldDB" id="A0A1G7DAK5"/>
<dbReference type="Proteomes" id="UP000182114">
    <property type="component" value="Unassembled WGS sequence"/>
</dbReference>
<feature type="compositionally biased region" description="Basic and acidic residues" evidence="1">
    <location>
        <begin position="170"/>
        <end position="187"/>
    </location>
</feature>
<evidence type="ECO:0000313" key="3">
    <source>
        <dbReference type="Proteomes" id="UP000182114"/>
    </source>
</evidence>
<organism evidence="2 3">
    <name type="scientific">Cellulophaga baltica</name>
    <dbReference type="NCBI Taxonomy" id="76594"/>
    <lineage>
        <taxon>Bacteria</taxon>
        <taxon>Pseudomonadati</taxon>
        <taxon>Bacteroidota</taxon>
        <taxon>Flavobacteriia</taxon>
        <taxon>Flavobacteriales</taxon>
        <taxon>Flavobacteriaceae</taxon>
        <taxon>Cellulophaga</taxon>
    </lineage>
</organism>
<protein>
    <submittedName>
        <fullName evidence="2">Uncharacterized protein</fullName>
    </submittedName>
</protein>
<evidence type="ECO:0000313" key="2">
    <source>
        <dbReference type="EMBL" id="SDE48644.1"/>
    </source>
</evidence>
<keyword evidence="3" id="KW-1185">Reference proteome</keyword>
<evidence type="ECO:0000256" key="1">
    <source>
        <dbReference type="SAM" id="MobiDB-lite"/>
    </source>
</evidence>
<feature type="region of interest" description="Disordered" evidence="1">
    <location>
        <begin position="170"/>
        <end position="213"/>
    </location>
</feature>
<sequence length="220" mass="25195">MGFNLSGIAINKNFEADFDYLQEKLGWNLEKQSEIDFEIASSNWKDEGICDVYFSEQGTLLFISMDRCTGSFSIENQNVLTFALSETSMAFNIIYTENCIEKRSIMQVEDHRMHDEGEKLAVESTSEDPSEIIWNQMGVVLGKPFWDIAPDAKATRYIFSISKPQLKKEAKSTKSEITVPKDGKITYESESDQGSIKTKKQAPNPIKTPATEKKWWEFWK</sequence>
<reference evidence="3" key="1">
    <citation type="submission" date="2016-10" db="EMBL/GenBank/DDBJ databases">
        <authorList>
            <person name="Varghese N."/>
            <person name="Submissions S."/>
        </authorList>
    </citation>
    <scope>NUCLEOTIDE SEQUENCE [LARGE SCALE GENOMIC DNA]</scope>
    <source>
        <strain evidence="3">DSM 24729</strain>
    </source>
</reference>
<accession>A0A1G7DAK5</accession>
<gene>
    <name evidence="2" type="ORF">SAMN04487992_101449</name>
</gene>
<proteinExistence type="predicted"/>
<dbReference type="RefSeq" id="WP_074537253.1">
    <property type="nucleotide sequence ID" value="NZ_FNBD01000001.1"/>
</dbReference>
<dbReference type="EMBL" id="FNBD01000001">
    <property type="protein sequence ID" value="SDE48644.1"/>
    <property type="molecule type" value="Genomic_DNA"/>
</dbReference>
<name>A0A1G7DAK5_9FLAO</name>